<reference evidence="2" key="1">
    <citation type="journal article" date="2023" name="Mol. Phylogenet. Evol.">
        <title>Genome-scale phylogeny and comparative genomics of the fungal order Sordariales.</title>
        <authorList>
            <person name="Hensen N."/>
            <person name="Bonometti L."/>
            <person name="Westerberg I."/>
            <person name="Brannstrom I.O."/>
            <person name="Guillou S."/>
            <person name="Cros-Aarteil S."/>
            <person name="Calhoun S."/>
            <person name="Haridas S."/>
            <person name="Kuo A."/>
            <person name="Mondo S."/>
            <person name="Pangilinan J."/>
            <person name="Riley R."/>
            <person name="LaButti K."/>
            <person name="Andreopoulos B."/>
            <person name="Lipzen A."/>
            <person name="Chen C."/>
            <person name="Yan M."/>
            <person name="Daum C."/>
            <person name="Ng V."/>
            <person name="Clum A."/>
            <person name="Steindorff A."/>
            <person name="Ohm R.A."/>
            <person name="Martin F."/>
            <person name="Silar P."/>
            <person name="Natvig D.O."/>
            <person name="Lalanne C."/>
            <person name="Gautier V."/>
            <person name="Ament-Velasquez S.L."/>
            <person name="Kruys A."/>
            <person name="Hutchinson M.I."/>
            <person name="Powell A.J."/>
            <person name="Barry K."/>
            <person name="Miller A.N."/>
            <person name="Grigoriev I.V."/>
            <person name="Debuchy R."/>
            <person name="Gladieux P."/>
            <person name="Hiltunen Thoren M."/>
            <person name="Johannesson H."/>
        </authorList>
    </citation>
    <scope>NUCLEOTIDE SEQUENCE</scope>
    <source>
        <strain evidence="2">CBS 168.71</strain>
    </source>
</reference>
<reference evidence="2" key="2">
    <citation type="submission" date="2023-06" db="EMBL/GenBank/DDBJ databases">
        <authorList>
            <consortium name="Lawrence Berkeley National Laboratory"/>
            <person name="Haridas S."/>
            <person name="Hensen N."/>
            <person name="Bonometti L."/>
            <person name="Westerberg I."/>
            <person name="Brannstrom I.O."/>
            <person name="Guillou S."/>
            <person name="Cros-Aarteil S."/>
            <person name="Calhoun S."/>
            <person name="Kuo A."/>
            <person name="Mondo S."/>
            <person name="Pangilinan J."/>
            <person name="Riley R."/>
            <person name="Labutti K."/>
            <person name="Andreopoulos B."/>
            <person name="Lipzen A."/>
            <person name="Chen C."/>
            <person name="Yanf M."/>
            <person name="Daum C."/>
            <person name="Ng V."/>
            <person name="Clum A."/>
            <person name="Steindorff A."/>
            <person name="Ohm R."/>
            <person name="Martin F."/>
            <person name="Silar P."/>
            <person name="Natvig D."/>
            <person name="Lalanne C."/>
            <person name="Gautier V."/>
            <person name="Ament-Velasquez S.L."/>
            <person name="Kruys A."/>
            <person name="Hutchinson M.I."/>
            <person name="Powell A.J."/>
            <person name="Barry K."/>
            <person name="Miller A.N."/>
            <person name="Grigoriev I.V."/>
            <person name="Debuchy R."/>
            <person name="Gladieux P."/>
            <person name="Thoren M.H."/>
            <person name="Johannesson H."/>
        </authorList>
    </citation>
    <scope>NUCLEOTIDE SEQUENCE</scope>
    <source>
        <strain evidence="2">CBS 168.71</strain>
    </source>
</reference>
<accession>A0AAE0HBK7</accession>
<organism evidence="2 3">
    <name type="scientific">Chaetomium fimeti</name>
    <dbReference type="NCBI Taxonomy" id="1854472"/>
    <lineage>
        <taxon>Eukaryota</taxon>
        <taxon>Fungi</taxon>
        <taxon>Dikarya</taxon>
        <taxon>Ascomycota</taxon>
        <taxon>Pezizomycotina</taxon>
        <taxon>Sordariomycetes</taxon>
        <taxon>Sordariomycetidae</taxon>
        <taxon>Sordariales</taxon>
        <taxon>Chaetomiaceae</taxon>
        <taxon>Chaetomium</taxon>
    </lineage>
</organism>
<name>A0AAE0HBK7_9PEZI</name>
<feature type="region of interest" description="Disordered" evidence="1">
    <location>
        <begin position="120"/>
        <end position="157"/>
    </location>
</feature>
<keyword evidence="3" id="KW-1185">Reference proteome</keyword>
<dbReference type="GeneID" id="87836680"/>
<dbReference type="RefSeq" id="XP_062656095.1">
    <property type="nucleotide sequence ID" value="XM_062799732.1"/>
</dbReference>
<feature type="compositionally biased region" description="Basic residues" evidence="1">
    <location>
        <begin position="45"/>
        <end position="58"/>
    </location>
</feature>
<protein>
    <submittedName>
        <fullName evidence="2">Uncharacterized protein</fullName>
    </submittedName>
</protein>
<evidence type="ECO:0000313" key="3">
    <source>
        <dbReference type="Proteomes" id="UP001278766"/>
    </source>
</evidence>
<dbReference type="EMBL" id="JAUEPN010000007">
    <property type="protein sequence ID" value="KAK3292581.1"/>
    <property type="molecule type" value="Genomic_DNA"/>
</dbReference>
<dbReference type="Gene3D" id="3.40.50.150">
    <property type="entry name" value="Vaccinia Virus protein VP39"/>
    <property type="match status" value="1"/>
</dbReference>
<gene>
    <name evidence="2" type="ORF">B0H64DRAFT_231974</name>
</gene>
<comment type="caution">
    <text evidence="2">The sequence shown here is derived from an EMBL/GenBank/DDBJ whole genome shotgun (WGS) entry which is preliminary data.</text>
</comment>
<sequence length="289" mass="31757">MLRVSSTVALGLSSNPPRGAVFDIPGNGGFADHQGGDRCVGTHGHTGRHNASRAHLRMRSSSGSTPCMRTRTAFSMSRVGSLRNASRPGRGGPHQAAAVRQEQVLGAGLLHQTCPHAGGRLQAPCNTPPERLLPDIPRAEPQHRDPQGGRQARRHDVVRVRHAHGGRHPVRVRCYRRLGVLFFLFLSAAAKNRHETLPGGLHRVPRSRHGNAPPQQLQDRFDGVMSTNCIHASKSLAVSCSNSQRLLRVGGLFALVEFTTWLYRLDIVFGLLDGRWLFENDKKHCMYGE</sequence>
<dbReference type="InterPro" id="IPR029063">
    <property type="entry name" value="SAM-dependent_MTases_sf"/>
</dbReference>
<feature type="compositionally biased region" description="Polar residues" evidence="1">
    <location>
        <begin position="59"/>
        <end position="68"/>
    </location>
</feature>
<dbReference type="AlphaFoldDB" id="A0AAE0HBK7"/>
<feature type="region of interest" description="Disordered" evidence="1">
    <location>
        <begin position="41"/>
        <end position="68"/>
    </location>
</feature>
<dbReference type="SUPFAM" id="SSF53335">
    <property type="entry name" value="S-adenosyl-L-methionine-dependent methyltransferases"/>
    <property type="match status" value="1"/>
</dbReference>
<dbReference type="Proteomes" id="UP001278766">
    <property type="component" value="Unassembled WGS sequence"/>
</dbReference>
<evidence type="ECO:0000256" key="1">
    <source>
        <dbReference type="SAM" id="MobiDB-lite"/>
    </source>
</evidence>
<proteinExistence type="predicted"/>
<feature type="compositionally biased region" description="Basic and acidic residues" evidence="1">
    <location>
        <begin position="137"/>
        <end position="147"/>
    </location>
</feature>
<evidence type="ECO:0000313" key="2">
    <source>
        <dbReference type="EMBL" id="KAK3292581.1"/>
    </source>
</evidence>